<dbReference type="AlphaFoldDB" id="A0A6C0J8F7"/>
<sequence length="282" mass="33688">MLEPHNYLKKQNKEKLFPLNDQEAWLRNPIHKIIYNKLWLSEIQNLPANPTPIIPSEFPVIVKPIINLDGMSKGFLKVNNKREYNKISDLPGYFYQTYLNGLQYNYDIIMKNGRIIDSFCLESMPLNMGMFKYHKHIEKEIPANIKILLESFLDDYTGFLNIEVIDKYIIEAHLRLNGDFFIYKESDLDKLILFIETNKYKKLNIKKNISFFPLFLKDKNVDFKSIEYLLKDTIVENYKFDDIYSTSQNEINKRFLYFTCYNYNKGLELQNKIYSILYINVL</sequence>
<accession>A0A6C0J8F7</accession>
<proteinExistence type="predicted"/>
<evidence type="ECO:0000313" key="1">
    <source>
        <dbReference type="EMBL" id="QHU00288.1"/>
    </source>
</evidence>
<dbReference type="EMBL" id="MN740325">
    <property type="protein sequence ID" value="QHU00288.1"/>
    <property type="molecule type" value="Genomic_DNA"/>
</dbReference>
<organism evidence="1">
    <name type="scientific">viral metagenome</name>
    <dbReference type="NCBI Taxonomy" id="1070528"/>
    <lineage>
        <taxon>unclassified sequences</taxon>
        <taxon>metagenomes</taxon>
        <taxon>organismal metagenomes</taxon>
    </lineage>
</organism>
<reference evidence="1" key="1">
    <citation type="journal article" date="2020" name="Nature">
        <title>Giant virus diversity and host interactions through global metagenomics.</title>
        <authorList>
            <person name="Schulz F."/>
            <person name="Roux S."/>
            <person name="Paez-Espino D."/>
            <person name="Jungbluth S."/>
            <person name="Walsh D.A."/>
            <person name="Denef V.J."/>
            <person name="McMahon K.D."/>
            <person name="Konstantinidis K.T."/>
            <person name="Eloe-Fadrosh E.A."/>
            <person name="Kyrpides N.C."/>
            <person name="Woyke T."/>
        </authorList>
    </citation>
    <scope>NUCLEOTIDE SEQUENCE</scope>
    <source>
        <strain evidence="1">GVMAG-M-3300025860-12</strain>
    </source>
</reference>
<dbReference type="SUPFAM" id="SSF56059">
    <property type="entry name" value="Glutathione synthetase ATP-binding domain-like"/>
    <property type="match status" value="1"/>
</dbReference>
<name>A0A6C0J8F7_9ZZZZ</name>
<protein>
    <recommendedName>
        <fullName evidence="2">ATP-grasp domain-containing protein</fullName>
    </recommendedName>
</protein>
<evidence type="ECO:0008006" key="2">
    <source>
        <dbReference type="Google" id="ProtNLM"/>
    </source>
</evidence>